<dbReference type="CDD" id="cd02576">
    <property type="entry name" value="PseudoU_synth_ScPUS7"/>
    <property type="match status" value="1"/>
</dbReference>
<dbReference type="Gene3D" id="3.30.2350.20">
    <property type="entry name" value="TruD, catalytic domain"/>
    <property type="match status" value="2"/>
</dbReference>
<dbReference type="GO" id="GO:0005634">
    <property type="term" value="C:nucleus"/>
    <property type="evidence" value="ECO:0007669"/>
    <property type="project" value="TreeGrafter"/>
</dbReference>
<evidence type="ECO:0000256" key="2">
    <source>
        <dbReference type="ARBA" id="ARBA00022694"/>
    </source>
</evidence>
<dbReference type="GO" id="GO:0003723">
    <property type="term" value="F:RNA binding"/>
    <property type="evidence" value="ECO:0007669"/>
    <property type="project" value="InterPro"/>
</dbReference>
<dbReference type="InterPro" id="IPR011760">
    <property type="entry name" value="PsdUridine_synth_TruD_insert"/>
</dbReference>
<dbReference type="Gene3D" id="3.10.20.90">
    <property type="entry name" value="Phosphatidylinositol 3-kinase Catalytic Subunit, Chain A, domain 1"/>
    <property type="match status" value="1"/>
</dbReference>
<evidence type="ECO:0000256" key="4">
    <source>
        <dbReference type="ARBA" id="ARBA00036943"/>
    </source>
</evidence>
<evidence type="ECO:0000313" key="9">
    <source>
        <dbReference type="Proteomes" id="UP001331761"/>
    </source>
</evidence>
<dbReference type="GO" id="GO:0009982">
    <property type="term" value="F:pseudouridine synthase activity"/>
    <property type="evidence" value="ECO:0007669"/>
    <property type="project" value="InterPro"/>
</dbReference>
<accession>A0AAN8ESD5</accession>
<dbReference type="PANTHER" id="PTHR13326:SF31">
    <property type="entry name" value="PSEUDOURIDYLATE SYNTHASE 7 HOMOLOG"/>
    <property type="match status" value="1"/>
</dbReference>
<evidence type="ECO:0000259" key="7">
    <source>
        <dbReference type="PROSITE" id="PS50984"/>
    </source>
</evidence>
<evidence type="ECO:0000256" key="3">
    <source>
        <dbReference type="ARBA" id="ARBA00023235"/>
    </source>
</evidence>
<evidence type="ECO:0000256" key="1">
    <source>
        <dbReference type="ARBA" id="ARBA00007953"/>
    </source>
</evidence>
<gene>
    <name evidence="8" type="ORF">GCK32_001104</name>
</gene>
<dbReference type="InterPro" id="IPR042214">
    <property type="entry name" value="TruD_catalytic"/>
</dbReference>
<dbReference type="AlphaFoldDB" id="A0AAN8ESD5"/>
<evidence type="ECO:0000256" key="5">
    <source>
        <dbReference type="SAM" id="MobiDB-lite"/>
    </source>
</evidence>
<dbReference type="PANTHER" id="PTHR13326">
    <property type="entry name" value="TRNA PSEUDOURIDINE SYNTHASE D"/>
    <property type="match status" value="1"/>
</dbReference>
<comment type="similarity">
    <text evidence="1">Belongs to the pseudouridine synthase TruD family.</text>
</comment>
<evidence type="ECO:0000313" key="8">
    <source>
        <dbReference type="EMBL" id="KAK5967131.1"/>
    </source>
</evidence>
<dbReference type="SUPFAM" id="SSF54236">
    <property type="entry name" value="Ubiquitin-like"/>
    <property type="match status" value="1"/>
</dbReference>
<dbReference type="InterPro" id="IPR001656">
    <property type="entry name" value="PsdUridine_synth_TruD"/>
</dbReference>
<feature type="compositionally biased region" description="Gly residues" evidence="5">
    <location>
        <begin position="927"/>
        <end position="940"/>
    </location>
</feature>
<comment type="catalytic activity">
    <reaction evidence="4">
        <text>a uridine in tRNA = a pseudouridine in tRNA</text>
        <dbReference type="Rhea" id="RHEA:54572"/>
        <dbReference type="Rhea" id="RHEA-COMP:13339"/>
        <dbReference type="Rhea" id="RHEA-COMP:13934"/>
        <dbReference type="ChEBI" id="CHEBI:65314"/>
        <dbReference type="ChEBI" id="CHEBI:65315"/>
    </reaction>
</comment>
<dbReference type="NCBIfam" id="TIGR00094">
    <property type="entry name" value="tRNA_TruD_broad"/>
    <property type="match status" value="1"/>
</dbReference>
<keyword evidence="2" id="KW-0819">tRNA processing</keyword>
<dbReference type="EMBL" id="WIXE01022787">
    <property type="protein sequence ID" value="KAK5967131.1"/>
    <property type="molecule type" value="Genomic_DNA"/>
</dbReference>
<sequence length="983" mass="109930">MAMERDKRMCSMEQDFGITNYLGNRETSVPCVLKELYSDFIVQEVLEDKTVLQLRTADEIKDYVKEEEDKGVDETGFSKDDRKALHEFVRLRYHGTLNTETKENAIEVSYCGIGSRTRKRKRWNKDCPNHCHFTLAKENKDTSYALGVIAKFLNVTVNTFRTHGIKDRRAVTCQRVSCNRVEKERILSLNSRLRDIIVYDFEYDNDELKMGGHWGNRFSIILRSIPPELQSTLESRLSELGGNGFINYFGMQRFGSCGTSTADVGKFILKRNWEAAVALILNNDHLPGYLGTVGDALRCWKKTKDASQALRFLKGSQAYASIEAIIFKCLAKGGTWQKCITEALPINLRSLYVHAYQSLLWNKVVSRRISENGAAVHPDDVGQDGKKLSAEASPFDIYIPLPGKASNFEKNYVSLWYEEMLVEDGLSDSSFSSLEDRFSLGESARPMLIQPLDVKWKFIRYSNPRAYLQVELFYDGITTRAIDESEMVGDLMALQVQFSLPSGCYATVALRQITGTDMGKQSMKCPVGIQPCFLRKQCVIHSKTSFHQMKVSVKNRADGTVFQIEIEPNATMGELRSKISSELGNSCDPRSLKLTLGEQLLDDADSVTLKKAGLVSGDRLFMEIGSSESEAAKAGSQDVKAGTSNEDDDSPMKSDDETDPTTEFRDNVARAARSYLEDSGYSNTSLQTWSASHVAGAELRFETRAQKRKLDIFVVITALPQPNLSAIVNVGRIVDQSRELLSSFAVQPASIKDNVTNGVAVALSGSRVTGVTLVHLFSLRCIREQILMHMDPRSVTRLSGVNRLLRSVLLAPSVDRMYWMHMLSRDFGQVKVQEAQQAGRTFRTKYQEEYAHQKAAHRGSSLLDHAYIPSIPRGGIIVPPNQPQPDYPSRPYPHGPLFPAPDPLQPIPDPMNPLAQPPRVNPFGPGAPFGGQGGPLGPLGGRDPQNPFDPNNREIFPSRPNQGVPRGGPRYFPANRWDRNDFI</sequence>
<keyword evidence="9" id="KW-1185">Reference proteome</keyword>
<dbReference type="GO" id="GO:0008033">
    <property type="term" value="P:tRNA processing"/>
    <property type="evidence" value="ECO:0007669"/>
    <property type="project" value="UniProtKB-KW"/>
</dbReference>
<dbReference type="PROSITE" id="PS01268">
    <property type="entry name" value="UPF0024"/>
    <property type="match status" value="1"/>
</dbReference>
<comment type="caution">
    <text evidence="8">The sequence shown here is derived from an EMBL/GenBank/DDBJ whole genome shotgun (WGS) entry which is preliminary data.</text>
</comment>
<dbReference type="PROSITE" id="PS50053">
    <property type="entry name" value="UBIQUITIN_2"/>
    <property type="match status" value="1"/>
</dbReference>
<dbReference type="PROSITE" id="PS50984">
    <property type="entry name" value="TRUD"/>
    <property type="match status" value="1"/>
</dbReference>
<feature type="domain" description="TRUD" evidence="7">
    <location>
        <begin position="244"/>
        <end position="450"/>
    </location>
</feature>
<reference evidence="8 9" key="1">
    <citation type="submission" date="2019-10" db="EMBL/GenBank/DDBJ databases">
        <title>Assembly and Annotation for the nematode Trichostrongylus colubriformis.</title>
        <authorList>
            <person name="Martin J."/>
        </authorList>
    </citation>
    <scope>NUCLEOTIDE SEQUENCE [LARGE SCALE GENOMIC DNA]</scope>
    <source>
        <strain evidence="8">G859</strain>
        <tissue evidence="8">Whole worm</tissue>
    </source>
</reference>
<feature type="domain" description="Ubiquitin-like" evidence="6">
    <location>
        <begin position="549"/>
        <end position="622"/>
    </location>
</feature>
<feature type="region of interest" description="Disordered" evidence="5">
    <location>
        <begin position="922"/>
        <end position="983"/>
    </location>
</feature>
<feature type="region of interest" description="Disordered" evidence="5">
    <location>
        <begin position="629"/>
        <end position="664"/>
    </location>
</feature>
<organism evidence="8 9">
    <name type="scientific">Trichostrongylus colubriformis</name>
    <name type="common">Black scour worm</name>
    <dbReference type="NCBI Taxonomy" id="6319"/>
    <lineage>
        <taxon>Eukaryota</taxon>
        <taxon>Metazoa</taxon>
        <taxon>Ecdysozoa</taxon>
        <taxon>Nematoda</taxon>
        <taxon>Chromadorea</taxon>
        <taxon>Rhabditida</taxon>
        <taxon>Rhabditina</taxon>
        <taxon>Rhabditomorpha</taxon>
        <taxon>Strongyloidea</taxon>
        <taxon>Trichostrongylidae</taxon>
        <taxon>Trichostrongylus</taxon>
    </lineage>
</organism>
<protein>
    <recommendedName>
        <fullName evidence="10">TRUD domain-containing protein</fullName>
    </recommendedName>
</protein>
<evidence type="ECO:0000259" key="6">
    <source>
        <dbReference type="PROSITE" id="PS50053"/>
    </source>
</evidence>
<dbReference type="InterPro" id="IPR000626">
    <property type="entry name" value="Ubiquitin-like_dom"/>
</dbReference>
<dbReference type="Proteomes" id="UP001331761">
    <property type="component" value="Unassembled WGS sequence"/>
</dbReference>
<evidence type="ECO:0008006" key="10">
    <source>
        <dbReference type="Google" id="ProtNLM"/>
    </source>
</evidence>
<dbReference type="InterPro" id="IPR029071">
    <property type="entry name" value="Ubiquitin-like_domsf"/>
</dbReference>
<dbReference type="InterPro" id="IPR020103">
    <property type="entry name" value="PsdUridine_synth_cat_dom_sf"/>
</dbReference>
<dbReference type="GO" id="GO:0001522">
    <property type="term" value="P:pseudouridine synthesis"/>
    <property type="evidence" value="ECO:0007669"/>
    <property type="project" value="InterPro"/>
</dbReference>
<name>A0AAN8ESD5_TRICO</name>
<dbReference type="Pfam" id="PF01142">
    <property type="entry name" value="TruD"/>
    <property type="match status" value="1"/>
</dbReference>
<keyword evidence="3" id="KW-0413">Isomerase</keyword>
<dbReference type="SUPFAM" id="SSF55120">
    <property type="entry name" value="Pseudouridine synthase"/>
    <property type="match status" value="1"/>
</dbReference>
<proteinExistence type="inferred from homology"/>
<dbReference type="InterPro" id="IPR020119">
    <property type="entry name" value="PsdUridine_synth_TruD_CS"/>
</dbReference>